<dbReference type="Proteomes" id="UP001198571">
    <property type="component" value="Unassembled WGS sequence"/>
</dbReference>
<dbReference type="EMBL" id="JACDXX010000014">
    <property type="protein sequence ID" value="MCB5411258.1"/>
    <property type="molecule type" value="Genomic_DNA"/>
</dbReference>
<reference evidence="3 4" key="1">
    <citation type="submission" date="2020-07" db="EMBL/GenBank/DDBJ databases">
        <title>Pseudogemmobacter sp. nov., isolated from poultry manure in Taiwan.</title>
        <authorList>
            <person name="Lin S.-Y."/>
            <person name="Tang Y.-S."/>
            <person name="Young C.-C."/>
        </authorList>
    </citation>
    <scope>NUCLEOTIDE SEQUENCE [LARGE SCALE GENOMIC DNA]</scope>
    <source>
        <strain evidence="3 4">CC-YST710</strain>
    </source>
</reference>
<feature type="transmembrane region" description="Helical" evidence="1">
    <location>
        <begin position="113"/>
        <end position="142"/>
    </location>
</feature>
<dbReference type="Pfam" id="PF07331">
    <property type="entry name" value="TctB"/>
    <property type="match status" value="1"/>
</dbReference>
<evidence type="ECO:0000313" key="4">
    <source>
        <dbReference type="Proteomes" id="UP001198571"/>
    </source>
</evidence>
<evidence type="ECO:0000256" key="1">
    <source>
        <dbReference type="SAM" id="Phobius"/>
    </source>
</evidence>
<proteinExistence type="predicted"/>
<feature type="transmembrane region" description="Helical" evidence="1">
    <location>
        <begin position="72"/>
        <end position="92"/>
    </location>
</feature>
<name>A0ABS8CPE7_9RHOB</name>
<keyword evidence="4" id="KW-1185">Reference proteome</keyword>
<keyword evidence="1" id="KW-0472">Membrane</keyword>
<keyword evidence="1" id="KW-1133">Transmembrane helix</keyword>
<organism evidence="3 4">
    <name type="scientific">Pseudogemmobacter faecipullorum</name>
    <dbReference type="NCBI Taxonomy" id="2755041"/>
    <lineage>
        <taxon>Bacteria</taxon>
        <taxon>Pseudomonadati</taxon>
        <taxon>Pseudomonadota</taxon>
        <taxon>Alphaproteobacteria</taxon>
        <taxon>Rhodobacterales</taxon>
        <taxon>Paracoccaceae</taxon>
        <taxon>Pseudogemmobacter</taxon>
    </lineage>
</organism>
<sequence>MTAFETRDDEIDAAVSRPPELDPEAKQPGVSARTAEIITAGLLVVLGAVVLWDSYGIGAGWTEGLGPESGYFPARVGWIFFALSVFLLLQAFRRPADEIFVTVPQLKQVARILLPLILYIALIRPLGIYVASALFIATLMLIVGGSRWFMLVLIPIALPLLAFWVFELQFQVPLPKGPLEITLGY</sequence>
<evidence type="ECO:0000313" key="3">
    <source>
        <dbReference type="EMBL" id="MCB5411258.1"/>
    </source>
</evidence>
<keyword evidence="1" id="KW-0812">Transmembrane</keyword>
<dbReference type="RefSeq" id="WP_226936729.1">
    <property type="nucleotide sequence ID" value="NZ_JACDXX010000014.1"/>
</dbReference>
<gene>
    <name evidence="3" type="ORF">H0485_14795</name>
</gene>
<protein>
    <submittedName>
        <fullName evidence="3">Tripartite tricarboxylate transporter TctB family protein</fullName>
    </submittedName>
</protein>
<comment type="caution">
    <text evidence="3">The sequence shown here is derived from an EMBL/GenBank/DDBJ whole genome shotgun (WGS) entry which is preliminary data.</text>
</comment>
<evidence type="ECO:0000259" key="2">
    <source>
        <dbReference type="Pfam" id="PF07331"/>
    </source>
</evidence>
<feature type="transmembrane region" description="Helical" evidence="1">
    <location>
        <begin position="148"/>
        <end position="166"/>
    </location>
</feature>
<dbReference type="InterPro" id="IPR009936">
    <property type="entry name" value="DUF1468"/>
</dbReference>
<feature type="domain" description="DUF1468" evidence="2">
    <location>
        <begin position="38"/>
        <end position="175"/>
    </location>
</feature>
<accession>A0ABS8CPE7</accession>
<feature type="transmembrane region" description="Helical" evidence="1">
    <location>
        <begin position="34"/>
        <end position="52"/>
    </location>
</feature>